<name>A0A834FGG3_ORYME</name>
<accession>A0A834FGG3</accession>
<dbReference type="AlphaFoldDB" id="A0A834FGG3"/>
<gene>
    <name evidence="2" type="ORF">FQA47_011178</name>
</gene>
<comment type="caution">
    <text evidence="2">The sequence shown here is derived from an EMBL/GenBank/DDBJ whole genome shotgun (WGS) entry which is preliminary data.</text>
</comment>
<evidence type="ECO:0000256" key="1">
    <source>
        <dbReference type="SAM" id="SignalP"/>
    </source>
</evidence>
<keyword evidence="1" id="KW-0732">Signal</keyword>
<evidence type="ECO:0000313" key="2">
    <source>
        <dbReference type="EMBL" id="KAF6732632.1"/>
    </source>
</evidence>
<dbReference type="Proteomes" id="UP000646548">
    <property type="component" value="Unassembled WGS sequence"/>
</dbReference>
<organism evidence="2 3">
    <name type="scientific">Oryzias melastigma</name>
    <name type="common">Marine medaka</name>
    <dbReference type="NCBI Taxonomy" id="30732"/>
    <lineage>
        <taxon>Eukaryota</taxon>
        <taxon>Metazoa</taxon>
        <taxon>Chordata</taxon>
        <taxon>Craniata</taxon>
        <taxon>Vertebrata</taxon>
        <taxon>Euteleostomi</taxon>
        <taxon>Actinopterygii</taxon>
        <taxon>Neopterygii</taxon>
        <taxon>Teleostei</taxon>
        <taxon>Neoteleostei</taxon>
        <taxon>Acanthomorphata</taxon>
        <taxon>Ovalentaria</taxon>
        <taxon>Atherinomorphae</taxon>
        <taxon>Beloniformes</taxon>
        <taxon>Adrianichthyidae</taxon>
        <taxon>Oryziinae</taxon>
        <taxon>Oryzias</taxon>
    </lineage>
</organism>
<evidence type="ECO:0008006" key="4">
    <source>
        <dbReference type="Google" id="ProtNLM"/>
    </source>
</evidence>
<evidence type="ECO:0000313" key="3">
    <source>
        <dbReference type="Proteomes" id="UP000646548"/>
    </source>
</evidence>
<dbReference type="EMBL" id="WKFB01000184">
    <property type="protein sequence ID" value="KAF6732632.1"/>
    <property type="molecule type" value="Genomic_DNA"/>
</dbReference>
<feature type="signal peptide" evidence="1">
    <location>
        <begin position="1"/>
        <end position="21"/>
    </location>
</feature>
<reference evidence="2" key="1">
    <citation type="journal article" name="BMC Genomics">
        <title>Long-read sequencing and de novo genome assembly of marine medaka (Oryzias melastigma).</title>
        <authorList>
            <person name="Liang P."/>
            <person name="Saqib H.S.A."/>
            <person name="Ni X."/>
            <person name="Shen Y."/>
        </authorList>
    </citation>
    <scope>NUCLEOTIDE SEQUENCE</scope>
    <source>
        <strain evidence="2">Bigg-433</strain>
    </source>
</reference>
<sequence length="111" mass="12428">MNPTSLLSFLDCLCFPSPCLFDCVWLWEMGGAGQSLVEPLDLSWQRTHRRPSVANLTSADVALLISSWTAREALCPPRLINIPGICLAVTQTQRARIHVFLAEVLAPHERW</sequence>
<feature type="chain" id="PRO_5032684317" description="Secreted protein" evidence="1">
    <location>
        <begin position="22"/>
        <end position="111"/>
    </location>
</feature>
<proteinExistence type="predicted"/>
<protein>
    <recommendedName>
        <fullName evidence="4">Secreted protein</fullName>
    </recommendedName>
</protein>